<gene>
    <name evidence="2" type="ORF">CO165_01390</name>
</gene>
<comment type="caution">
    <text evidence="2">The sequence shown here is derived from an EMBL/GenBank/DDBJ whole genome shotgun (WGS) entry which is preliminary data.</text>
</comment>
<reference evidence="3" key="1">
    <citation type="submission" date="2017-09" db="EMBL/GenBank/DDBJ databases">
        <title>Depth-based differentiation of microbial function through sediment-hosted aquifers and enrichment of novel symbionts in the deep terrestrial subsurface.</title>
        <authorList>
            <person name="Probst A.J."/>
            <person name="Ladd B."/>
            <person name="Jarett J.K."/>
            <person name="Geller-Mcgrath D.E."/>
            <person name="Sieber C.M.K."/>
            <person name="Emerson J.B."/>
            <person name="Anantharaman K."/>
            <person name="Thomas B.C."/>
            <person name="Malmstrom R."/>
            <person name="Stieglmeier M."/>
            <person name="Klingl A."/>
            <person name="Woyke T."/>
            <person name="Ryan C.M."/>
            <person name="Banfield J.F."/>
        </authorList>
    </citation>
    <scope>NUCLEOTIDE SEQUENCE [LARGE SCALE GENOMIC DNA]</scope>
</reference>
<dbReference type="Proteomes" id="UP000229647">
    <property type="component" value="Unassembled WGS sequence"/>
</dbReference>
<dbReference type="EMBL" id="PFWL01000060">
    <property type="protein sequence ID" value="PJA55848.1"/>
    <property type="molecule type" value="Genomic_DNA"/>
</dbReference>
<evidence type="ECO:0000256" key="1">
    <source>
        <dbReference type="SAM" id="MobiDB-lite"/>
    </source>
</evidence>
<feature type="region of interest" description="Disordered" evidence="1">
    <location>
        <begin position="71"/>
        <end position="91"/>
    </location>
</feature>
<dbReference type="AlphaFoldDB" id="A0A2M7XYR1"/>
<evidence type="ECO:0000313" key="3">
    <source>
        <dbReference type="Proteomes" id="UP000229647"/>
    </source>
</evidence>
<name>A0A2M7XYR1_9BACT</name>
<evidence type="ECO:0000313" key="2">
    <source>
        <dbReference type="EMBL" id="PJA55848.1"/>
    </source>
</evidence>
<sequence>MVKESKAAIVANFSLLKTGQVLAIPLSFITPSQINDGRKSDTKGPISAFIQDGEIIVEHGNHRVRDMQRIGTGNRKMQVRKAESPVDHINN</sequence>
<protein>
    <submittedName>
        <fullName evidence="2">Uncharacterized protein</fullName>
    </submittedName>
</protein>
<proteinExistence type="predicted"/>
<organism evidence="2 3">
    <name type="scientific">Candidatus Roizmanbacteria bacterium CG_4_9_14_3_um_filter_33_18</name>
    <dbReference type="NCBI Taxonomy" id="1974841"/>
    <lineage>
        <taxon>Bacteria</taxon>
        <taxon>Candidatus Roizmaniibacteriota</taxon>
    </lineage>
</organism>
<feature type="compositionally biased region" description="Basic and acidic residues" evidence="1">
    <location>
        <begin position="80"/>
        <end position="91"/>
    </location>
</feature>
<accession>A0A2M7XYR1</accession>